<organism evidence="5 6">
    <name type="scientific">Centipeda periodontii DSM 2778</name>
    <dbReference type="NCBI Taxonomy" id="888060"/>
    <lineage>
        <taxon>Bacteria</taxon>
        <taxon>Bacillati</taxon>
        <taxon>Bacillota</taxon>
        <taxon>Negativicutes</taxon>
        <taxon>Selenomonadales</taxon>
        <taxon>Selenomonadaceae</taxon>
        <taxon>Centipeda</taxon>
    </lineage>
</organism>
<gene>
    <name evidence="5" type="ORF">HMPREF9081_1835</name>
</gene>
<keyword evidence="4" id="KW-0175">Coiled coil</keyword>
<evidence type="ECO:0000313" key="6">
    <source>
        <dbReference type="Proteomes" id="UP000004067"/>
    </source>
</evidence>
<proteinExistence type="inferred from homology"/>
<dbReference type="eggNOG" id="COG2739">
    <property type="taxonomic scope" value="Bacteria"/>
</dbReference>
<reference evidence="5 6" key="1">
    <citation type="submission" date="2011-04" db="EMBL/GenBank/DDBJ databases">
        <authorList>
            <person name="Muzny D."/>
            <person name="Qin X."/>
            <person name="Deng J."/>
            <person name="Jiang H."/>
            <person name="Liu Y."/>
            <person name="Qu J."/>
            <person name="Song X.-Z."/>
            <person name="Zhang L."/>
            <person name="Thornton R."/>
            <person name="Coyle M."/>
            <person name="Francisco L."/>
            <person name="Jackson L."/>
            <person name="Javaid M."/>
            <person name="Korchina V."/>
            <person name="Kovar C."/>
            <person name="Mata R."/>
            <person name="Mathew T."/>
            <person name="Ngo R."/>
            <person name="Nguyen L."/>
            <person name="Nguyen N."/>
            <person name="Okwuonu G."/>
            <person name="Ongeri F."/>
            <person name="Pham C."/>
            <person name="Simmons D."/>
            <person name="Wilczek-Boney K."/>
            <person name="Hale W."/>
            <person name="Jakkamsetti A."/>
            <person name="Pham P."/>
            <person name="Ruth R."/>
            <person name="San Lucas F."/>
            <person name="Warren J."/>
            <person name="Zhang J."/>
            <person name="Zhao Z."/>
            <person name="Zhou C."/>
            <person name="Zhu D."/>
            <person name="Lee S."/>
            <person name="Bess C."/>
            <person name="Blankenburg K."/>
            <person name="Forbes L."/>
            <person name="Fu Q."/>
            <person name="Gubbala S."/>
            <person name="Hirani K."/>
            <person name="Jayaseelan J.C."/>
            <person name="Lara F."/>
            <person name="Munidasa M."/>
            <person name="Palculict T."/>
            <person name="Patil S."/>
            <person name="Pu L.-L."/>
            <person name="Saada N."/>
            <person name="Tang L."/>
            <person name="Weissenberger G."/>
            <person name="Zhu Y."/>
            <person name="Hemphill L."/>
            <person name="Shang Y."/>
            <person name="Youmans B."/>
            <person name="Ayvaz T."/>
            <person name="Ross M."/>
            <person name="Santibanez J."/>
            <person name="Aqrawi P."/>
            <person name="Gross S."/>
            <person name="Joshi V."/>
            <person name="Fowler G."/>
            <person name="Nazareth L."/>
            <person name="Reid J."/>
            <person name="Worley K."/>
            <person name="Petrosino J."/>
            <person name="Highlander S."/>
            <person name="Gibbs R."/>
        </authorList>
    </citation>
    <scope>NUCLEOTIDE SEQUENCE [LARGE SCALE GENOMIC DNA]</scope>
    <source>
        <strain evidence="5 6">DSM 2778</strain>
    </source>
</reference>
<dbReference type="PANTHER" id="PTHR40083">
    <property type="entry name" value="UPF0122 PROTEIN CBO2450/CLC_2298"/>
    <property type="match status" value="1"/>
</dbReference>
<dbReference type="Pfam" id="PF04297">
    <property type="entry name" value="UPF0122"/>
    <property type="match status" value="1"/>
</dbReference>
<dbReference type="SUPFAM" id="SSF88659">
    <property type="entry name" value="Sigma3 and sigma4 domains of RNA polymerase sigma factors"/>
    <property type="match status" value="1"/>
</dbReference>
<dbReference type="InterPro" id="IPR013324">
    <property type="entry name" value="RNA_pol_sigma_r3/r4-like"/>
</dbReference>
<dbReference type="Proteomes" id="UP000004067">
    <property type="component" value="Unassembled WGS sequence"/>
</dbReference>
<protein>
    <recommendedName>
        <fullName evidence="3">UPF0122 protein HMPREF9081_1835</fullName>
    </recommendedName>
</protein>
<dbReference type="EMBL" id="AFHQ01000042">
    <property type="protein sequence ID" value="EGK58968.1"/>
    <property type="molecule type" value="Genomic_DNA"/>
</dbReference>
<dbReference type="STRING" id="888060.HMPREF9081_1835"/>
<evidence type="ECO:0000313" key="5">
    <source>
        <dbReference type="EMBL" id="EGK58968.1"/>
    </source>
</evidence>
<dbReference type="HAMAP" id="MF_00245">
    <property type="entry name" value="UPF0122"/>
    <property type="match status" value="1"/>
</dbReference>
<dbReference type="Gene3D" id="1.10.10.10">
    <property type="entry name" value="Winged helix-like DNA-binding domain superfamily/Winged helix DNA-binding domain"/>
    <property type="match status" value="1"/>
</dbReference>
<dbReference type="InterPro" id="IPR007394">
    <property type="entry name" value="UPF0122"/>
</dbReference>
<comment type="function">
    <text evidence="2 3">Might take part in the signal recognition particle (SRP) pathway. This is inferred from the conservation of its genetic proximity to ftsY/ffh. May be a regulatory protein.</text>
</comment>
<sequence length="124" mass="14184">MMCMERLYYLARLYDLYGGLLTGKQRDCLHLHIAEDFSLAEIGEELGITRQAAHESIRRAERALAEMEETLGFLARQQEQERALAIVCAKLRALREPIACADVHRIADELEQYTSQDDTKEVGE</sequence>
<evidence type="ECO:0000256" key="3">
    <source>
        <dbReference type="HAMAP-Rule" id="MF_00245"/>
    </source>
</evidence>
<dbReference type="InterPro" id="IPR036388">
    <property type="entry name" value="WH-like_DNA-bd_sf"/>
</dbReference>
<keyword evidence="6" id="KW-1185">Reference proteome</keyword>
<evidence type="ECO:0000256" key="4">
    <source>
        <dbReference type="SAM" id="Coils"/>
    </source>
</evidence>
<dbReference type="PANTHER" id="PTHR40083:SF1">
    <property type="entry name" value="UPF0122 PROTEIN YLXM"/>
    <property type="match status" value="1"/>
</dbReference>
<comment type="caution">
    <text evidence="5">The sequence shown here is derived from an EMBL/GenBank/DDBJ whole genome shotgun (WGS) entry which is preliminary data.</text>
</comment>
<feature type="coiled-coil region" evidence="4">
    <location>
        <begin position="50"/>
        <end position="77"/>
    </location>
</feature>
<dbReference type="AlphaFoldDB" id="F5RNJ9"/>
<evidence type="ECO:0000256" key="1">
    <source>
        <dbReference type="ARBA" id="ARBA00008720"/>
    </source>
</evidence>
<accession>F5RNJ9</accession>
<comment type="similarity">
    <text evidence="1 3">Belongs to the UPF0122 family.</text>
</comment>
<evidence type="ECO:0000256" key="2">
    <source>
        <dbReference type="ARBA" id="ARBA00024764"/>
    </source>
</evidence>
<name>F5RNJ9_9FIRM</name>
<dbReference type="HOGENOM" id="CLU_129218_0_2_9"/>